<dbReference type="PANTHER" id="PTHR30037:SF4">
    <property type="entry name" value="DNA-3-METHYLADENINE GLYCOSYLASE I"/>
    <property type="match status" value="1"/>
</dbReference>
<sequence>MSEIKRCFWANDPIEAKYHDEQWGRPEHDDQKIFEMLILEMFQAGLSWRTILVKRNNFRNAYDQFDYHKVANYNQNKIEELMSDPGIVRNRQKVNASINNAQEFLKVQAEFGSFDQYIWHFTNFKTIDHRIDSNNPAPAKDELSIEISNDLKKRGFKFVGPVTIYSLLQSIGIINDHELSCDFHFINF</sequence>
<dbReference type="KEGG" id="xap:XA3_10120"/>
<keyword evidence="1" id="KW-0862">Zinc</keyword>
<dbReference type="AlphaFoldDB" id="A0AAU9D855"/>
<gene>
    <name evidence="2" type="ORF">XA3_10120</name>
</gene>
<dbReference type="Pfam" id="PF03352">
    <property type="entry name" value="Adenine_glyco"/>
    <property type="match status" value="1"/>
</dbReference>
<reference evidence="2 3" key="1">
    <citation type="journal article" date="2023" name="Microbiol. Spectr.">
        <title>Symbiosis of Carpenter Bees with Uncharacterized Lactic Acid Bacteria Showing NAD Auxotrophy.</title>
        <authorList>
            <person name="Kawasaki S."/>
            <person name="Ozawa K."/>
            <person name="Mori T."/>
            <person name="Yamamoto A."/>
            <person name="Ito M."/>
            <person name="Ohkuma M."/>
            <person name="Sakamoto M."/>
            <person name="Matsutani M."/>
        </authorList>
    </citation>
    <scope>NUCLEOTIDE SEQUENCE [LARGE SCALE GENOMIC DNA]</scope>
    <source>
        <strain evidence="2 3">XA3</strain>
    </source>
</reference>
<dbReference type="Gene3D" id="1.10.340.30">
    <property type="entry name" value="Hypothetical protein, domain 2"/>
    <property type="match status" value="1"/>
</dbReference>
<dbReference type="PANTHER" id="PTHR30037">
    <property type="entry name" value="DNA-3-METHYLADENINE GLYCOSYLASE 1"/>
    <property type="match status" value="1"/>
</dbReference>
<protein>
    <submittedName>
        <fullName evidence="2">DNA-3-methyladenine glycosylase I</fullName>
    </submittedName>
</protein>
<keyword evidence="1" id="KW-0479">Metal-binding</keyword>
<dbReference type="InterPro" id="IPR005019">
    <property type="entry name" value="Adenine_glyco"/>
</dbReference>
<dbReference type="InterPro" id="IPR052891">
    <property type="entry name" value="DNA-3mA_glycosylase"/>
</dbReference>
<dbReference type="RefSeq" id="WP_317636449.1">
    <property type="nucleotide sequence ID" value="NZ_AP026802.1"/>
</dbReference>
<accession>A0AAU9D855</accession>
<evidence type="ECO:0000313" key="3">
    <source>
        <dbReference type="Proteomes" id="UP001321861"/>
    </source>
</evidence>
<organism evidence="2 3">
    <name type="scientific">Xylocopilactobacillus apicola</name>
    <dbReference type="NCBI Taxonomy" id="2932184"/>
    <lineage>
        <taxon>Bacteria</taxon>
        <taxon>Bacillati</taxon>
        <taxon>Bacillota</taxon>
        <taxon>Bacilli</taxon>
        <taxon>Lactobacillales</taxon>
        <taxon>Lactobacillaceae</taxon>
        <taxon>Xylocopilactobacillus</taxon>
    </lineage>
</organism>
<dbReference type="GO" id="GO:0008725">
    <property type="term" value="F:DNA-3-methyladenine glycosylase activity"/>
    <property type="evidence" value="ECO:0007669"/>
    <property type="project" value="InterPro"/>
</dbReference>
<dbReference type="GO" id="GO:0006284">
    <property type="term" value="P:base-excision repair"/>
    <property type="evidence" value="ECO:0007669"/>
    <property type="project" value="InterPro"/>
</dbReference>
<feature type="binding site" evidence="1">
    <location>
        <position position="7"/>
    </location>
    <ligand>
        <name>Zn(2+)</name>
        <dbReference type="ChEBI" id="CHEBI:29105"/>
    </ligand>
</feature>
<proteinExistence type="predicted"/>
<dbReference type="InterPro" id="IPR011257">
    <property type="entry name" value="DNA_glycosylase"/>
</dbReference>
<feature type="binding site" evidence="1">
    <location>
        <position position="177"/>
    </location>
    <ligand>
        <name>Zn(2+)</name>
        <dbReference type="ChEBI" id="CHEBI:29105"/>
    </ligand>
</feature>
<evidence type="ECO:0000256" key="1">
    <source>
        <dbReference type="PIRSR" id="PIRSR605019-1"/>
    </source>
</evidence>
<dbReference type="Proteomes" id="UP001321861">
    <property type="component" value="Chromosome"/>
</dbReference>
<feature type="binding site" evidence="1">
    <location>
        <position position="181"/>
    </location>
    <ligand>
        <name>Zn(2+)</name>
        <dbReference type="ChEBI" id="CHEBI:29105"/>
    </ligand>
</feature>
<keyword evidence="3" id="KW-1185">Reference proteome</keyword>
<name>A0AAU9D855_9LACO</name>
<feature type="binding site" evidence="1">
    <location>
        <position position="19"/>
    </location>
    <ligand>
        <name>Zn(2+)</name>
        <dbReference type="ChEBI" id="CHEBI:29105"/>
    </ligand>
</feature>
<dbReference type="EMBL" id="AP026802">
    <property type="protein sequence ID" value="BDR58571.1"/>
    <property type="molecule type" value="Genomic_DNA"/>
</dbReference>
<evidence type="ECO:0000313" key="2">
    <source>
        <dbReference type="EMBL" id="BDR58571.1"/>
    </source>
</evidence>
<dbReference type="SUPFAM" id="SSF48150">
    <property type="entry name" value="DNA-glycosylase"/>
    <property type="match status" value="1"/>
</dbReference>
<dbReference type="GO" id="GO:0046872">
    <property type="term" value="F:metal ion binding"/>
    <property type="evidence" value="ECO:0007669"/>
    <property type="project" value="UniProtKB-KW"/>
</dbReference>